<organism evidence="2 3">
    <name type="scientific">Rhizoctonia solani AG-3 Rhs1AP</name>
    <dbReference type="NCBI Taxonomy" id="1086054"/>
    <lineage>
        <taxon>Eukaryota</taxon>
        <taxon>Fungi</taxon>
        <taxon>Dikarya</taxon>
        <taxon>Basidiomycota</taxon>
        <taxon>Agaricomycotina</taxon>
        <taxon>Agaricomycetes</taxon>
        <taxon>Cantharellales</taxon>
        <taxon>Ceratobasidiaceae</taxon>
        <taxon>Rhizoctonia</taxon>
    </lineage>
</organism>
<dbReference type="SMART" id="SM00320">
    <property type="entry name" value="WD40"/>
    <property type="match status" value="1"/>
</dbReference>
<protein>
    <submittedName>
        <fullName evidence="2">WD40 domain protein</fullName>
    </submittedName>
</protein>
<dbReference type="SUPFAM" id="SSF50978">
    <property type="entry name" value="WD40 repeat-like"/>
    <property type="match status" value="1"/>
</dbReference>
<reference evidence="3" key="1">
    <citation type="journal article" date="2014" name="Genome Announc.">
        <title>Draft genome sequence of the plant-pathogenic soil fungus Rhizoctonia solani anastomosis group 3 strain Rhs1AP.</title>
        <authorList>
            <person name="Cubeta M.A."/>
            <person name="Thomas E."/>
            <person name="Dean R.A."/>
            <person name="Jabaji S."/>
            <person name="Neate S.M."/>
            <person name="Tavantzis S."/>
            <person name="Toda T."/>
            <person name="Vilgalys R."/>
            <person name="Bharathan N."/>
            <person name="Fedorova-Abrams N."/>
            <person name="Pakala S.B."/>
            <person name="Pakala S.M."/>
            <person name="Zafar N."/>
            <person name="Joardar V."/>
            <person name="Losada L."/>
            <person name="Nierman W.C."/>
        </authorList>
    </citation>
    <scope>NUCLEOTIDE SEQUENCE [LARGE SCALE GENOMIC DNA]</scope>
    <source>
        <strain evidence="3">AG-3</strain>
    </source>
</reference>
<comment type="caution">
    <text evidence="2">The sequence shown here is derived from an EMBL/GenBank/DDBJ whole genome shotgun (WGS) entry which is preliminary data.</text>
</comment>
<dbReference type="Proteomes" id="UP000030108">
    <property type="component" value="Unassembled WGS sequence"/>
</dbReference>
<dbReference type="OrthoDB" id="548949at2759"/>
<evidence type="ECO:0000313" key="2">
    <source>
        <dbReference type="EMBL" id="EUC55362.1"/>
    </source>
</evidence>
<evidence type="ECO:0000256" key="1">
    <source>
        <dbReference type="SAM" id="MobiDB-lite"/>
    </source>
</evidence>
<feature type="compositionally biased region" description="Acidic residues" evidence="1">
    <location>
        <begin position="581"/>
        <end position="598"/>
    </location>
</feature>
<proteinExistence type="predicted"/>
<dbReference type="InterPro" id="IPR001680">
    <property type="entry name" value="WD40_rpt"/>
</dbReference>
<name>X8J0B4_9AGAM</name>
<dbReference type="InterPro" id="IPR036322">
    <property type="entry name" value="WD40_repeat_dom_sf"/>
</dbReference>
<dbReference type="Gene3D" id="2.130.10.10">
    <property type="entry name" value="YVTN repeat-like/Quinoprotein amine dehydrogenase"/>
    <property type="match status" value="1"/>
</dbReference>
<gene>
    <name evidence="2" type="ORF">RSOL_112480</name>
</gene>
<evidence type="ECO:0000313" key="3">
    <source>
        <dbReference type="Proteomes" id="UP000030108"/>
    </source>
</evidence>
<dbReference type="EMBL" id="JATN01000322">
    <property type="protein sequence ID" value="EUC55362.1"/>
    <property type="molecule type" value="Genomic_DNA"/>
</dbReference>
<sequence length="655" mass="72793">MLLHSTTTMTLPTVVQSRLSNLETRFSECRDKFARLRSAERDEEHDRLRHDEFIPIFNDACALVREAELAGAPYLLELAKSTGAILNNQLRYALDTGDDEHLGVVVGLFDMMPSWAHDDVGDRPVITDLSGRQLPFPPSALEKFIEVFKPLFAEGVTGDFIKNEYRNDPWDPSMKPHPKSTRMARFRPNLPTLTPTLGNSLAASILDARCEVFSAPCAYPIRFCISPSCLALTGTAGYKNRSPYLEYIILTKPLDPMVDFPDEYTVEPGLAGVAYHAAIDDARRLIFVGDNDRVKSYEWGSTEEVHDEPLPVHTLDSRSAKGPMIVLPNGSLARAGKGGASIFDIQALPTHGPDGDAIIGKVIQNFDTWRDEEDEIERSSGSLPSSRIKFFDDPNFEPNLWEPLISAPSTVLCSEKARRSGVYDCVGIDLETGKTVSYHLGHSDEITAFSVAPSDPQLFLTACGDGFARLFDLRHPLPVVTVDACGLKESCEAATLVMPGGIPTVFTGTSKSEQIKLWDIRARACVYELSTGNTMVESLSWDAHNNCLYAATQCSYMDRLGNHHDYRYARIPKSQRSIQGVDEEDEEDEDDEDDEAATDGERCWPKDAWHTEDYFGHLFDAGDHSIIRYKFKEDPISSVVPLYGNATVGGGHWPW</sequence>
<dbReference type="InterPro" id="IPR015943">
    <property type="entry name" value="WD40/YVTN_repeat-like_dom_sf"/>
</dbReference>
<accession>X8J0B4</accession>
<feature type="region of interest" description="Disordered" evidence="1">
    <location>
        <begin position="575"/>
        <end position="602"/>
    </location>
</feature>
<dbReference type="AlphaFoldDB" id="X8J0B4"/>